<gene>
    <name evidence="1" type="ORF">AU255_10990</name>
</gene>
<protein>
    <submittedName>
        <fullName evidence="1">Uncharacterized protein</fullName>
    </submittedName>
</protein>
<comment type="caution">
    <text evidence="1">The sequence shown here is derived from an EMBL/GenBank/DDBJ whole genome shotgun (WGS) entry which is preliminary data.</text>
</comment>
<dbReference type="EMBL" id="LPUF01000001">
    <property type="protein sequence ID" value="OQK18314.1"/>
    <property type="molecule type" value="Genomic_DNA"/>
</dbReference>
<proteinExistence type="predicted"/>
<dbReference type="RefSeq" id="WP_080522921.1">
    <property type="nucleotide sequence ID" value="NZ_LPUF01000001.1"/>
</dbReference>
<dbReference type="AlphaFoldDB" id="A0A1V8M9N0"/>
<organism evidence="1 2">
    <name type="scientific">Methyloprofundus sedimenti</name>
    <dbReference type="NCBI Taxonomy" id="1420851"/>
    <lineage>
        <taxon>Bacteria</taxon>
        <taxon>Pseudomonadati</taxon>
        <taxon>Pseudomonadota</taxon>
        <taxon>Gammaproteobacteria</taxon>
        <taxon>Methylococcales</taxon>
        <taxon>Methylococcaceae</taxon>
        <taxon>Methyloprofundus</taxon>
    </lineage>
</organism>
<evidence type="ECO:0000313" key="2">
    <source>
        <dbReference type="Proteomes" id="UP000191980"/>
    </source>
</evidence>
<keyword evidence="2" id="KW-1185">Reference proteome</keyword>
<sequence length="128" mass="14899">MRCSKEDLSISLIVKNIWAIDSVDRVHELYLFVLDEAKKKDASAWNIHGIPKSYLQNGYCSAALKSYESFLIENSYEQRLFNIFDDYKGSEDELPNKLDVEFNPPRIFSRRLRSDARVGCYSFCQNSL</sequence>
<name>A0A1V8M9N0_9GAMM</name>
<dbReference type="Proteomes" id="UP000191980">
    <property type="component" value="Unassembled WGS sequence"/>
</dbReference>
<reference evidence="1 2" key="1">
    <citation type="submission" date="2015-12" db="EMBL/GenBank/DDBJ databases">
        <authorList>
            <person name="Shamseldin A."/>
            <person name="Moawad H."/>
            <person name="Abd El-Rahim W.M."/>
            <person name="Sadowsky M.J."/>
        </authorList>
    </citation>
    <scope>NUCLEOTIDE SEQUENCE [LARGE SCALE GENOMIC DNA]</scope>
    <source>
        <strain evidence="1 2">WF1</strain>
    </source>
</reference>
<accession>A0A1V8M9N0</accession>
<evidence type="ECO:0000313" key="1">
    <source>
        <dbReference type="EMBL" id="OQK18314.1"/>
    </source>
</evidence>